<organism evidence="2 3">
    <name type="scientific">Canavalia gladiata</name>
    <name type="common">Sword bean</name>
    <name type="synonym">Dolichos gladiatus</name>
    <dbReference type="NCBI Taxonomy" id="3824"/>
    <lineage>
        <taxon>Eukaryota</taxon>
        <taxon>Viridiplantae</taxon>
        <taxon>Streptophyta</taxon>
        <taxon>Embryophyta</taxon>
        <taxon>Tracheophyta</taxon>
        <taxon>Spermatophyta</taxon>
        <taxon>Magnoliopsida</taxon>
        <taxon>eudicotyledons</taxon>
        <taxon>Gunneridae</taxon>
        <taxon>Pentapetalae</taxon>
        <taxon>rosids</taxon>
        <taxon>fabids</taxon>
        <taxon>Fabales</taxon>
        <taxon>Fabaceae</taxon>
        <taxon>Papilionoideae</taxon>
        <taxon>50 kb inversion clade</taxon>
        <taxon>NPAAA clade</taxon>
        <taxon>indigoferoid/millettioid clade</taxon>
        <taxon>Phaseoleae</taxon>
        <taxon>Canavalia</taxon>
    </lineage>
</organism>
<protein>
    <recommendedName>
        <fullName evidence="1">Retrotransposon gag domain-containing protein</fullName>
    </recommendedName>
</protein>
<dbReference type="GO" id="GO:0046527">
    <property type="term" value="F:glucosyltransferase activity"/>
    <property type="evidence" value="ECO:0007669"/>
    <property type="project" value="TreeGrafter"/>
</dbReference>
<dbReference type="InterPro" id="IPR005162">
    <property type="entry name" value="Retrotrans_gag_dom"/>
</dbReference>
<accession>A0AAN9M8W3</accession>
<evidence type="ECO:0000313" key="3">
    <source>
        <dbReference type="Proteomes" id="UP001367508"/>
    </source>
</evidence>
<evidence type="ECO:0000259" key="1">
    <source>
        <dbReference type="Pfam" id="PF03732"/>
    </source>
</evidence>
<feature type="domain" description="Retrotransposon gag" evidence="1">
    <location>
        <begin position="231"/>
        <end position="329"/>
    </location>
</feature>
<dbReference type="Pfam" id="PF03732">
    <property type="entry name" value="Retrotrans_gag"/>
    <property type="match status" value="1"/>
</dbReference>
<dbReference type="PANTHER" id="PTHR12741:SF106">
    <property type="entry name" value="CALLOSE SYNTHASE 5"/>
    <property type="match status" value="1"/>
</dbReference>
<comment type="caution">
    <text evidence="2">The sequence shown here is derived from an EMBL/GenBank/DDBJ whole genome shotgun (WGS) entry which is preliminary data.</text>
</comment>
<dbReference type="PANTHER" id="PTHR12741">
    <property type="entry name" value="LYST-INTERACTING PROTEIN LIP5 DOPAMINE RESPONSIVE PROTEIN DRG-1"/>
    <property type="match status" value="1"/>
</dbReference>
<dbReference type="GO" id="GO:0005886">
    <property type="term" value="C:plasma membrane"/>
    <property type="evidence" value="ECO:0007669"/>
    <property type="project" value="TreeGrafter"/>
</dbReference>
<sequence>MLGSDSTPGQSKPAKTIMRIRRVDFAWHELSPNALNNYGVVAAFWTPVLVVYFKGVQIWYTLFSTLYRVLVGTFDHIRKIRSSGMLRSLFLNMSALNIVSRTEKKFPSLLQLLEKFSKVLEAILLRNLVSPPYFFPLSSQTPWMLIIMVAVHVLEAKGMIDRMDRQSENHEGTANTSVANPDRVKFTEFRKMNLPSFKGTLNHDKADDWIKAIEKVFGIIECDEEKKETYVAYMLEADAEFWWMGARRLLETEGNHITWEVFKEAFYEKYVPQSVRDAKEAEFLHLQQGTMSVVEYTAKFEQLCKYSEIYQKCPDEAWKCRRYQGGLREDLLAIVGPMEPKDFARLVNKSRLSEECNRKLATAKTEAFRRRMAPQGIPFKPKFMKKPFHQRG</sequence>
<evidence type="ECO:0000313" key="2">
    <source>
        <dbReference type="EMBL" id="KAK7350011.1"/>
    </source>
</evidence>
<dbReference type="Proteomes" id="UP001367508">
    <property type="component" value="Unassembled WGS sequence"/>
</dbReference>
<dbReference type="AlphaFoldDB" id="A0AAN9M8W3"/>
<gene>
    <name evidence="2" type="ORF">VNO77_08020</name>
</gene>
<dbReference type="EMBL" id="JAYMYQ010000002">
    <property type="protein sequence ID" value="KAK7350011.1"/>
    <property type="molecule type" value="Genomic_DNA"/>
</dbReference>
<reference evidence="2 3" key="1">
    <citation type="submission" date="2024-01" db="EMBL/GenBank/DDBJ databases">
        <title>The genomes of 5 underutilized Papilionoideae crops provide insights into root nodulation and disease resistanc.</title>
        <authorList>
            <person name="Jiang F."/>
        </authorList>
    </citation>
    <scope>NUCLEOTIDE SEQUENCE [LARGE SCALE GENOMIC DNA]</scope>
    <source>
        <strain evidence="2">LVBAO_FW01</strain>
        <tissue evidence="2">Leaves</tissue>
    </source>
</reference>
<name>A0AAN9M8W3_CANGL</name>
<keyword evidence="3" id="KW-1185">Reference proteome</keyword>
<proteinExistence type="predicted"/>